<keyword evidence="6" id="KW-1185">Reference proteome</keyword>
<evidence type="ECO:0000313" key="5">
    <source>
        <dbReference type="EMBL" id="QKZ06183.1"/>
    </source>
</evidence>
<dbReference type="RefSeq" id="WP_176571728.1">
    <property type="nucleotide sequence ID" value="NZ_CP056030.1"/>
</dbReference>
<dbReference type="Pfam" id="PF01370">
    <property type="entry name" value="Epimerase"/>
    <property type="match status" value="1"/>
</dbReference>
<evidence type="ECO:0000256" key="3">
    <source>
        <dbReference type="ARBA" id="ARBA00007637"/>
    </source>
</evidence>
<dbReference type="KEGG" id="pez:HWQ56_21355"/>
<gene>
    <name evidence="5" type="ORF">HWQ56_21355</name>
</gene>
<dbReference type="Proteomes" id="UP000509568">
    <property type="component" value="Chromosome"/>
</dbReference>
<evidence type="ECO:0000256" key="2">
    <source>
        <dbReference type="ARBA" id="ARBA00006484"/>
    </source>
</evidence>
<dbReference type="InterPro" id="IPR001509">
    <property type="entry name" value="Epimerase_deHydtase"/>
</dbReference>
<dbReference type="SUPFAM" id="SSF51735">
    <property type="entry name" value="NAD(P)-binding Rossmann-fold domains"/>
    <property type="match status" value="1"/>
</dbReference>
<sequence length="316" mass="34094">MSSTAVLVTGATGFVGGAIVRALEQIPLLSIISCVRGDAHSPARQFDLARPDCLPILTDIDVVVHCAARVHVMHETAGDALAAFRQANVDATLALARHAQASGVKRFIYLSSIKVNGEVTLPGRKFYADDAPAPQDAYGISKSEAETALMALAAEGGMQVVIIRPPLVYGPGVKANFLAMLRWVRRGVPLPLGAIDNRRSLVYLDNLVDLVRVCLQHPAAANQIFLASDQEPISTSRLLAVIADAMGRRARLLPVPVWMLGWAAGLLGRRGVLQRLTASLQVDIEKNNNLLGWTPPMRTVEGINRTVHYFMSQTRA</sequence>
<dbReference type="SMART" id="SM00822">
    <property type="entry name" value="PKS_KR"/>
    <property type="match status" value="1"/>
</dbReference>
<organism evidence="5 6">
    <name type="scientific">Pseudomonas eucalypticola</name>
    <dbReference type="NCBI Taxonomy" id="2599595"/>
    <lineage>
        <taxon>Bacteria</taxon>
        <taxon>Pseudomonadati</taxon>
        <taxon>Pseudomonadota</taxon>
        <taxon>Gammaproteobacteria</taxon>
        <taxon>Pseudomonadales</taxon>
        <taxon>Pseudomonadaceae</taxon>
        <taxon>Pseudomonas</taxon>
    </lineage>
</organism>
<comment type="similarity">
    <text evidence="3">Belongs to the NAD(P)-dependent epimerase/dehydratase family.</text>
</comment>
<feature type="domain" description="Ketoreductase" evidence="4">
    <location>
        <begin position="4"/>
        <end position="171"/>
    </location>
</feature>
<evidence type="ECO:0000256" key="1">
    <source>
        <dbReference type="ARBA" id="ARBA00005125"/>
    </source>
</evidence>
<dbReference type="EMBL" id="CP056030">
    <property type="protein sequence ID" value="QKZ06183.1"/>
    <property type="molecule type" value="Genomic_DNA"/>
</dbReference>
<evidence type="ECO:0000313" key="6">
    <source>
        <dbReference type="Proteomes" id="UP000509568"/>
    </source>
</evidence>
<comment type="similarity">
    <text evidence="2">Belongs to the short-chain dehydrogenases/reductases (SDR) family.</text>
</comment>
<dbReference type="Gene3D" id="3.40.50.720">
    <property type="entry name" value="NAD(P)-binding Rossmann-like Domain"/>
    <property type="match status" value="1"/>
</dbReference>
<dbReference type="InterPro" id="IPR036291">
    <property type="entry name" value="NAD(P)-bd_dom_sf"/>
</dbReference>
<proteinExistence type="inferred from homology"/>
<dbReference type="CDD" id="cd05232">
    <property type="entry name" value="UDP_G4E_4_SDR_e"/>
    <property type="match status" value="1"/>
</dbReference>
<reference evidence="5 6" key="1">
    <citation type="submission" date="2020-06" db="EMBL/GenBank/DDBJ databases">
        <title>Pseudomonas eucalypticola sp. nov., an endophyte of Eucalyptus dunnii leaves with biocontrol ability of eucalyptus leaf blight.</title>
        <authorList>
            <person name="Liu Y."/>
            <person name="Song Z."/>
            <person name="Zeng H."/>
            <person name="Lu M."/>
            <person name="Wang X."/>
            <person name="Lian X."/>
            <person name="Zhang Q."/>
        </authorList>
    </citation>
    <scope>NUCLEOTIDE SEQUENCE [LARGE SCALE GENOMIC DNA]</scope>
    <source>
        <strain evidence="5 6">NP-1</strain>
    </source>
</reference>
<accession>A0A7D5H7N3</accession>
<comment type="pathway">
    <text evidence="1">Bacterial outer membrane biogenesis; LPS O-antigen biosynthesis.</text>
</comment>
<dbReference type="InterPro" id="IPR057326">
    <property type="entry name" value="KR_dom"/>
</dbReference>
<dbReference type="AlphaFoldDB" id="A0A7D5H7N3"/>
<name>A0A7D5H7N3_9PSED</name>
<evidence type="ECO:0000259" key="4">
    <source>
        <dbReference type="SMART" id="SM00822"/>
    </source>
</evidence>
<dbReference type="PANTHER" id="PTHR43000">
    <property type="entry name" value="DTDP-D-GLUCOSE 4,6-DEHYDRATASE-RELATED"/>
    <property type="match status" value="1"/>
</dbReference>
<protein>
    <submittedName>
        <fullName evidence="5">SDR family oxidoreductase</fullName>
    </submittedName>
</protein>